<name>A0A8X6NYG3_NEPPI</name>
<proteinExistence type="predicted"/>
<organism evidence="1 2">
    <name type="scientific">Nephila pilipes</name>
    <name type="common">Giant wood spider</name>
    <name type="synonym">Nephila maculata</name>
    <dbReference type="NCBI Taxonomy" id="299642"/>
    <lineage>
        <taxon>Eukaryota</taxon>
        <taxon>Metazoa</taxon>
        <taxon>Ecdysozoa</taxon>
        <taxon>Arthropoda</taxon>
        <taxon>Chelicerata</taxon>
        <taxon>Arachnida</taxon>
        <taxon>Araneae</taxon>
        <taxon>Araneomorphae</taxon>
        <taxon>Entelegynae</taxon>
        <taxon>Araneoidea</taxon>
        <taxon>Nephilidae</taxon>
        <taxon>Nephila</taxon>
    </lineage>
</organism>
<keyword evidence="2" id="KW-1185">Reference proteome</keyword>
<reference evidence="1" key="1">
    <citation type="submission" date="2020-08" db="EMBL/GenBank/DDBJ databases">
        <title>Multicomponent nature underlies the extraordinary mechanical properties of spider dragline silk.</title>
        <authorList>
            <person name="Kono N."/>
            <person name="Nakamura H."/>
            <person name="Mori M."/>
            <person name="Yoshida Y."/>
            <person name="Ohtoshi R."/>
            <person name="Malay A.D."/>
            <person name="Moran D.A.P."/>
            <person name="Tomita M."/>
            <person name="Numata K."/>
            <person name="Arakawa K."/>
        </authorList>
    </citation>
    <scope>NUCLEOTIDE SEQUENCE</scope>
</reference>
<evidence type="ECO:0000313" key="2">
    <source>
        <dbReference type="Proteomes" id="UP000887013"/>
    </source>
</evidence>
<dbReference type="AlphaFoldDB" id="A0A8X6NYG3"/>
<comment type="caution">
    <text evidence="1">The sequence shown here is derived from an EMBL/GenBank/DDBJ whole genome shotgun (WGS) entry which is preliminary data.</text>
</comment>
<protein>
    <submittedName>
        <fullName evidence="1">Uncharacterized protein</fullName>
    </submittedName>
</protein>
<accession>A0A8X6NYG3</accession>
<gene>
    <name evidence="1" type="ORF">NPIL_219351</name>
</gene>
<sequence length="92" mass="10548">MKEKQLHKELSDIICNNAIGINNSWMQYGLDERYKYELVVGKVSASEELVTPSKKWCRPREFHETSCHGCIMNTSILIKPPLQGPIAMNNKI</sequence>
<dbReference type="Proteomes" id="UP000887013">
    <property type="component" value="Unassembled WGS sequence"/>
</dbReference>
<dbReference type="EMBL" id="BMAW01063007">
    <property type="protein sequence ID" value="GFT38273.1"/>
    <property type="molecule type" value="Genomic_DNA"/>
</dbReference>
<evidence type="ECO:0000313" key="1">
    <source>
        <dbReference type="EMBL" id="GFT38273.1"/>
    </source>
</evidence>